<gene>
    <name evidence="9" type="ORF">GM418_24350</name>
</gene>
<feature type="signal peptide" evidence="7">
    <location>
        <begin position="1"/>
        <end position="17"/>
    </location>
</feature>
<evidence type="ECO:0000313" key="9">
    <source>
        <dbReference type="EMBL" id="QGY46676.1"/>
    </source>
</evidence>
<keyword evidence="3 6" id="KW-0378">Hydrolase</keyword>
<dbReference type="GO" id="GO:0046872">
    <property type="term" value="F:metal ion binding"/>
    <property type="evidence" value="ECO:0007669"/>
    <property type="project" value="UniProtKB-KW"/>
</dbReference>
<evidence type="ECO:0000259" key="8">
    <source>
        <dbReference type="Pfam" id="PF01435"/>
    </source>
</evidence>
<keyword evidence="7" id="KW-0732">Signal</keyword>
<keyword evidence="10" id="KW-1185">Reference proteome</keyword>
<reference evidence="9 10" key="1">
    <citation type="submission" date="2019-11" db="EMBL/GenBank/DDBJ databases">
        <authorList>
            <person name="Zheng R.K."/>
            <person name="Sun C.M."/>
        </authorList>
    </citation>
    <scope>NUCLEOTIDE SEQUENCE [LARGE SCALE GENOMIC DNA]</scope>
    <source>
        <strain evidence="9 10">WC007</strain>
    </source>
</reference>
<dbReference type="PROSITE" id="PS51257">
    <property type="entry name" value="PROKAR_LIPOPROTEIN"/>
    <property type="match status" value="1"/>
</dbReference>
<evidence type="ECO:0000256" key="3">
    <source>
        <dbReference type="ARBA" id="ARBA00022801"/>
    </source>
</evidence>
<keyword evidence="4 6" id="KW-0862">Zinc</keyword>
<evidence type="ECO:0000313" key="10">
    <source>
        <dbReference type="Proteomes" id="UP000428260"/>
    </source>
</evidence>
<proteinExistence type="inferred from homology"/>
<sequence length="263" mass="29393">MKKIVYFAFAVLLTACSTVPLTNRQQFIAIPSSEMLSLSNENYDTVLKESTLSKNTSYKNAVTRVGKRISTAVEEYLHQIGRGELINGYEWEFNVIQDETMNAWCMPGGKIAFYEGIMPICKDDAGIAVVMAHEVAHAVAKHSNERLTQQMALQMGGMALSQALEEKREETQNLVMTAFGVGTQLGVILPYSRSHESEADELGLYFMAMAGYNPTEAPLFWERMKAEGQSGGPEFLSTHPNPENRISDLEKIMPKALEYYKNN</sequence>
<name>A0A6I6JUE6_9BACT</name>
<dbReference type="GO" id="GO:0004222">
    <property type="term" value="F:metalloendopeptidase activity"/>
    <property type="evidence" value="ECO:0007669"/>
    <property type="project" value="InterPro"/>
</dbReference>
<keyword evidence="2" id="KW-0479">Metal-binding</keyword>
<organism evidence="9 10">
    <name type="scientific">Maribellus comscasis</name>
    <dbReference type="NCBI Taxonomy" id="2681766"/>
    <lineage>
        <taxon>Bacteria</taxon>
        <taxon>Pseudomonadati</taxon>
        <taxon>Bacteroidota</taxon>
        <taxon>Bacteroidia</taxon>
        <taxon>Marinilabiliales</taxon>
        <taxon>Prolixibacteraceae</taxon>
        <taxon>Maribellus</taxon>
    </lineage>
</organism>
<accession>A0A6I6JUE6</accession>
<evidence type="ECO:0000256" key="2">
    <source>
        <dbReference type="ARBA" id="ARBA00022723"/>
    </source>
</evidence>
<comment type="similarity">
    <text evidence="6">Belongs to the peptidase M48 family.</text>
</comment>
<dbReference type="InterPro" id="IPR001915">
    <property type="entry name" value="Peptidase_M48"/>
</dbReference>
<dbReference type="GO" id="GO:0016020">
    <property type="term" value="C:membrane"/>
    <property type="evidence" value="ECO:0007669"/>
    <property type="project" value="TreeGrafter"/>
</dbReference>
<dbReference type="Pfam" id="PF01435">
    <property type="entry name" value="Peptidase_M48"/>
    <property type="match status" value="1"/>
</dbReference>
<evidence type="ECO:0000256" key="5">
    <source>
        <dbReference type="ARBA" id="ARBA00023049"/>
    </source>
</evidence>
<dbReference type="GO" id="GO:0051603">
    <property type="term" value="P:proteolysis involved in protein catabolic process"/>
    <property type="evidence" value="ECO:0007669"/>
    <property type="project" value="TreeGrafter"/>
</dbReference>
<feature type="chain" id="PRO_5026241561" evidence="7">
    <location>
        <begin position="18"/>
        <end position="263"/>
    </location>
</feature>
<evidence type="ECO:0000256" key="4">
    <source>
        <dbReference type="ARBA" id="ARBA00022833"/>
    </source>
</evidence>
<evidence type="ECO:0000256" key="1">
    <source>
        <dbReference type="ARBA" id="ARBA00022670"/>
    </source>
</evidence>
<dbReference type="KEGG" id="mcos:GM418_24350"/>
<dbReference type="CDD" id="cd07331">
    <property type="entry name" value="M48C_Oma1_like"/>
    <property type="match status" value="1"/>
</dbReference>
<evidence type="ECO:0000256" key="6">
    <source>
        <dbReference type="RuleBase" id="RU003983"/>
    </source>
</evidence>
<dbReference type="InterPro" id="IPR051156">
    <property type="entry name" value="Mito/Outer_Membr_Metalloprot"/>
</dbReference>
<protein>
    <submittedName>
        <fullName evidence="9">M48 family metalloprotease</fullName>
    </submittedName>
</protein>
<dbReference type="AlphaFoldDB" id="A0A6I6JUE6"/>
<dbReference type="RefSeq" id="WP_158869804.1">
    <property type="nucleotide sequence ID" value="NZ_CP046401.1"/>
</dbReference>
<dbReference type="PANTHER" id="PTHR22726">
    <property type="entry name" value="METALLOENDOPEPTIDASE OMA1"/>
    <property type="match status" value="1"/>
</dbReference>
<keyword evidence="1 6" id="KW-0645">Protease</keyword>
<dbReference type="EMBL" id="CP046401">
    <property type="protein sequence ID" value="QGY46676.1"/>
    <property type="molecule type" value="Genomic_DNA"/>
</dbReference>
<dbReference type="PANTHER" id="PTHR22726:SF1">
    <property type="entry name" value="METALLOENDOPEPTIDASE OMA1, MITOCHONDRIAL"/>
    <property type="match status" value="1"/>
</dbReference>
<dbReference type="Gene3D" id="3.30.2010.10">
    <property type="entry name" value="Metalloproteases ('zincins'), catalytic domain"/>
    <property type="match status" value="1"/>
</dbReference>
<keyword evidence="5 6" id="KW-0482">Metalloprotease</keyword>
<evidence type="ECO:0000256" key="7">
    <source>
        <dbReference type="SAM" id="SignalP"/>
    </source>
</evidence>
<dbReference type="Proteomes" id="UP000428260">
    <property type="component" value="Chromosome"/>
</dbReference>
<feature type="domain" description="Peptidase M48" evidence="8">
    <location>
        <begin position="72"/>
        <end position="252"/>
    </location>
</feature>
<comment type="cofactor">
    <cofactor evidence="6">
        <name>Zn(2+)</name>
        <dbReference type="ChEBI" id="CHEBI:29105"/>
    </cofactor>
    <text evidence="6">Binds 1 zinc ion per subunit.</text>
</comment>